<feature type="compositionally biased region" description="Basic and acidic residues" evidence="6">
    <location>
        <begin position="1713"/>
        <end position="1813"/>
    </location>
</feature>
<name>A0A084ALZ3_STACB</name>
<dbReference type="EMBL" id="KL648661">
    <property type="protein sequence ID" value="KEY66322.1"/>
    <property type="molecule type" value="Genomic_DNA"/>
</dbReference>
<evidence type="ECO:0000256" key="5">
    <source>
        <dbReference type="SAM" id="Coils"/>
    </source>
</evidence>
<feature type="region of interest" description="Disordered" evidence="6">
    <location>
        <begin position="1585"/>
        <end position="2443"/>
    </location>
</feature>
<feature type="compositionally biased region" description="Basic and acidic residues" evidence="6">
    <location>
        <begin position="2370"/>
        <end position="2380"/>
    </location>
</feature>
<dbReference type="InterPro" id="IPR021418">
    <property type="entry name" value="THO_THOC2_C"/>
</dbReference>
<evidence type="ECO:0000256" key="4">
    <source>
        <dbReference type="ARBA" id="ARBA00023242"/>
    </source>
</evidence>
<feature type="compositionally biased region" description="Basic and acidic residues" evidence="6">
    <location>
        <begin position="568"/>
        <end position="580"/>
    </location>
</feature>
<accession>A0A084ALZ3</accession>
<feature type="region of interest" description="Disordered" evidence="6">
    <location>
        <begin position="1408"/>
        <end position="1435"/>
    </location>
</feature>
<dbReference type="GO" id="GO:0000445">
    <property type="term" value="C:THO complex part of transcription export complex"/>
    <property type="evidence" value="ECO:0007669"/>
    <property type="project" value="TreeGrafter"/>
</dbReference>
<proteinExistence type="inferred from homology"/>
<dbReference type="Pfam" id="PF11262">
    <property type="entry name" value="Tho2"/>
    <property type="match status" value="1"/>
</dbReference>
<feature type="region of interest" description="Disordered" evidence="6">
    <location>
        <begin position="552"/>
        <end position="592"/>
    </location>
</feature>
<feature type="compositionally biased region" description="Basic and acidic residues" evidence="6">
    <location>
        <begin position="2282"/>
        <end position="2355"/>
    </location>
</feature>
<feature type="compositionally biased region" description="Polar residues" evidence="6">
    <location>
        <begin position="55"/>
        <end position="83"/>
    </location>
</feature>
<dbReference type="GO" id="GO:0006406">
    <property type="term" value="P:mRNA export from nucleus"/>
    <property type="evidence" value="ECO:0007669"/>
    <property type="project" value="InterPro"/>
</dbReference>
<evidence type="ECO:0000256" key="6">
    <source>
        <dbReference type="SAM" id="MobiDB-lite"/>
    </source>
</evidence>
<feature type="region of interest" description="Disordered" evidence="6">
    <location>
        <begin position="1"/>
        <end position="116"/>
    </location>
</feature>
<feature type="compositionally biased region" description="Low complexity" evidence="6">
    <location>
        <begin position="1170"/>
        <end position="1181"/>
    </location>
</feature>
<dbReference type="Proteomes" id="UP000028045">
    <property type="component" value="Unassembled WGS sequence"/>
</dbReference>
<feature type="compositionally biased region" description="Basic and acidic residues" evidence="6">
    <location>
        <begin position="2253"/>
        <end position="2265"/>
    </location>
</feature>
<dbReference type="Pfam" id="PF11732">
    <property type="entry name" value="Thoc2"/>
    <property type="match status" value="1"/>
</dbReference>
<feature type="compositionally biased region" description="Basic and acidic residues" evidence="6">
    <location>
        <begin position="1843"/>
        <end position="1857"/>
    </location>
</feature>
<evidence type="ECO:0000256" key="3">
    <source>
        <dbReference type="ARBA" id="ARBA00019596"/>
    </source>
</evidence>
<feature type="compositionally biased region" description="Basic residues" evidence="6">
    <location>
        <begin position="1901"/>
        <end position="1910"/>
    </location>
</feature>
<evidence type="ECO:0000256" key="1">
    <source>
        <dbReference type="ARBA" id="ARBA00004123"/>
    </source>
</evidence>
<feature type="compositionally biased region" description="Basic and acidic residues" evidence="6">
    <location>
        <begin position="1127"/>
        <end position="1142"/>
    </location>
</feature>
<dbReference type="GO" id="GO:0003729">
    <property type="term" value="F:mRNA binding"/>
    <property type="evidence" value="ECO:0007669"/>
    <property type="project" value="TreeGrafter"/>
</dbReference>
<feature type="compositionally biased region" description="Pro residues" evidence="6">
    <location>
        <begin position="2068"/>
        <end position="2081"/>
    </location>
</feature>
<dbReference type="InterPro" id="IPR040007">
    <property type="entry name" value="Tho2"/>
</dbReference>
<feature type="coiled-coil region" evidence="5">
    <location>
        <begin position="1259"/>
        <end position="1289"/>
    </location>
</feature>
<dbReference type="PANTHER" id="PTHR21597:SF0">
    <property type="entry name" value="THO COMPLEX SUBUNIT 2"/>
    <property type="match status" value="1"/>
</dbReference>
<feature type="compositionally biased region" description="Basic and acidic residues" evidence="6">
    <location>
        <begin position="1612"/>
        <end position="1621"/>
    </location>
</feature>
<dbReference type="GO" id="GO:0006397">
    <property type="term" value="P:mRNA processing"/>
    <property type="evidence" value="ECO:0007669"/>
    <property type="project" value="InterPro"/>
</dbReference>
<gene>
    <name evidence="10" type="ORF">S7711_02784</name>
</gene>
<feature type="domain" description="THO complex subunitTHOC2 N-terminal" evidence="8">
    <location>
        <begin position="858"/>
        <end position="933"/>
    </location>
</feature>
<feature type="compositionally biased region" description="Basic and acidic residues" evidence="6">
    <location>
        <begin position="2411"/>
        <end position="2443"/>
    </location>
</feature>
<dbReference type="HOGENOM" id="CLU_000511_1_0_1"/>
<evidence type="ECO:0000313" key="11">
    <source>
        <dbReference type="Proteomes" id="UP000028045"/>
    </source>
</evidence>
<reference evidence="10 11" key="1">
    <citation type="journal article" date="2014" name="BMC Genomics">
        <title>Comparative genome sequencing reveals chemotype-specific gene clusters in the toxigenic black mold Stachybotrys.</title>
        <authorList>
            <person name="Semeiks J."/>
            <person name="Borek D."/>
            <person name="Otwinowski Z."/>
            <person name="Grishin N.V."/>
        </authorList>
    </citation>
    <scope>NUCLEOTIDE SEQUENCE [LARGE SCALE GENOMIC DNA]</scope>
    <source>
        <strain evidence="11">CBS 109288 / IBT 7711</strain>
    </source>
</reference>
<evidence type="ECO:0000259" key="8">
    <source>
        <dbReference type="Pfam" id="PF11732"/>
    </source>
</evidence>
<feature type="domain" description="THO complex subunit 2 N-terminal" evidence="9">
    <location>
        <begin position="119"/>
        <end position="856"/>
    </location>
</feature>
<comment type="similarity">
    <text evidence="2">Belongs to the THOC2 family.</text>
</comment>
<feature type="compositionally biased region" description="Basic and acidic residues" evidence="6">
    <location>
        <begin position="1940"/>
        <end position="1970"/>
    </location>
</feature>
<dbReference type="InterPro" id="IPR021726">
    <property type="entry name" value="THO_THOC2_N"/>
</dbReference>
<evidence type="ECO:0000313" key="10">
    <source>
        <dbReference type="EMBL" id="KEY66322.1"/>
    </source>
</evidence>
<evidence type="ECO:0000259" key="7">
    <source>
        <dbReference type="Pfam" id="PF11262"/>
    </source>
</evidence>
<feature type="compositionally biased region" description="Basic and acidic residues" evidence="6">
    <location>
        <begin position="1880"/>
        <end position="1900"/>
    </location>
</feature>
<protein>
    <recommendedName>
        <fullName evidence="3">THO complex subunit 2</fullName>
    </recommendedName>
</protein>
<dbReference type="OrthoDB" id="29024at2759"/>
<comment type="subcellular location">
    <subcellularLocation>
        <location evidence="1">Nucleus</location>
    </subcellularLocation>
</comment>
<feature type="domain" description="THO complex subunitTHOC2 C-terminal" evidence="7">
    <location>
        <begin position="1215"/>
        <end position="1551"/>
    </location>
</feature>
<keyword evidence="5" id="KW-0175">Coiled coil</keyword>
<keyword evidence="11" id="KW-1185">Reference proteome</keyword>
<organism evidence="10 11">
    <name type="scientific">Stachybotrys chartarum (strain CBS 109288 / IBT 7711)</name>
    <name type="common">Toxic black mold</name>
    <name type="synonym">Stilbospora chartarum</name>
    <dbReference type="NCBI Taxonomy" id="1280523"/>
    <lineage>
        <taxon>Eukaryota</taxon>
        <taxon>Fungi</taxon>
        <taxon>Dikarya</taxon>
        <taxon>Ascomycota</taxon>
        <taxon>Pezizomycotina</taxon>
        <taxon>Sordariomycetes</taxon>
        <taxon>Hypocreomycetidae</taxon>
        <taxon>Hypocreales</taxon>
        <taxon>Stachybotryaceae</taxon>
        <taxon>Stachybotrys</taxon>
    </lineage>
</organism>
<dbReference type="PANTHER" id="PTHR21597">
    <property type="entry name" value="THO2 PROTEIN"/>
    <property type="match status" value="1"/>
</dbReference>
<evidence type="ECO:0000256" key="2">
    <source>
        <dbReference type="ARBA" id="ARBA00007857"/>
    </source>
</evidence>
<dbReference type="InterPro" id="IPR032302">
    <property type="entry name" value="THOC2_N"/>
</dbReference>
<feature type="compositionally biased region" description="Pro residues" evidence="6">
    <location>
        <begin position="91"/>
        <end position="112"/>
    </location>
</feature>
<feature type="compositionally biased region" description="Pro residues" evidence="6">
    <location>
        <begin position="2041"/>
        <end position="2055"/>
    </location>
</feature>
<dbReference type="Pfam" id="PF16134">
    <property type="entry name" value="THOC2_N"/>
    <property type="match status" value="1"/>
</dbReference>
<sequence length="2443" mass="270720">MPPKRKRSGPPGGDGNRPSPHRPGETPLGQHDRGDDGGGRGRGRGRGLNRRDSSQNHGRGSANHTPVQSPTTARTNFFAAQNRPQSQTPSSPAPAKPMPPPPVQTPLTPPPSNYRYDNLTEEKIRTWADRGRQEILEHGVQSRDDVDITELSSLFQEFVHSVVEGRLEPADAGNCVKEILGDETSEVIKDSYAFAPHTLFLDSLSVVLENDPAMVRPTLGDFLSATGVSINLMRQVLDATVLQKVGLVRDNFSRGAIKRATDVLYRQANYNLLREETEGYSKLITELFTTSSTAVQAPEMAEETFEKIKALIGTFDLDVGRALDVTLDVAAAVLIKQYKFFVKLLRVSSWWPLSQLNQPEAGHLGGLPIWAQPGYPQWSTTEEDEALIAQKRLQRDIAFWDRAREAHMAAFFEIGGRQVPESTLAHAEAMFPDSTETDGKSEDPKADMELQWIKETKTLLPPGNQVAAQLLGFKLRFYNSDYRDENDILPANLLYLAALLIKTGFLSLTDLYPHLSPPDEDMEQVREKQLKELEEEDRTLRGGPVNALLRAGVLPQGDDDNPVTSNLPRKEPPKKLEAEAKAAAAEEEANKTKLKEPLEQKVLLLTQLLTIGALPEALFILGRFPWIPETFPEVLSRIHRIIHFMLEKVFNDSRPVASKPIECPSKQIADLDQSGVPKGSVRLTSLPTKKIWRWPYPDKTDTNENQTYRFYWDEWNDNIPVCQTVDDVFTLCDTFLNISGVNIGKDEPLLAKLASIGAKSLGQDRSQANLDRWQDLLKRILVPALSHTHANASVVNAIWDLLKLYPTTTRYTIYAEWYGGQISRLPSMKSAFAKASSETKGIMKRISHTNVSEMAKKLAKSSYSSPGIVFQVAFEQLESYSNLIDAFVECAKYFPDLSYDVLVWSLMTSLGKSRSRTQSDHALTTSKWLQALSRFSGKVFRRYASLDSTPVLLYVNDQLLRGNSTDLIILKEFIATMGGIVNSMDFTDYQILSMAGGGALRRHTLIRGQDKRFDNVKSSKRFMQALTDSKLAASLLINLAQYRQAAIYNVPEDEAHIKYLSSVVDDSHQNLVQYLDFLWSNLDPTAFDALVPSITELMTSYGLDISLAFLIGRASLAHRIYPWSSRKPEEKVSRSDADKEGDVVMSNTKDAGETNGTPAADRDSNDQVGSPKSSPESTSTKRLVSQKGSGSFFVRNVLPPIVESVQDTLSTEVKEKMTPELYVTFWTLQLGDIFFPEHIYKQEVNRLGAEASALVQDKSKAAQRDLEGLQRRIRQHTELREAAVQLEEESSEHALRSGRWKVYLSRQFQTSFPNRQAKPDSVSDVLLEQCFIPRLLMSMADAEYTFKFIKALHDWNAPGFKLMSLYDRLFNANRLRSLIFACTVREAEYLARLLKLILEDLSRWHKNDPVTDADSKASKDQPRLGAYDKEGKGPKDHPHLGFALTLDANGVPETFVEHAQFKDELFRWHKNLNTALKSCLSGTEWMHIRNAITVLRGVLDFFPAVDFMATQFSAQLQKISKQEAASKTAAAGAEGHRVDLSVAAQGAMSELQKRKSKWVMVQAFRPNAVGGSQTDADKLTNLRATAPEFKPGTAKPSGTAPSTVDEEDGEVQDGKDGKLRTTESGAAPATSMPSRESLPARPSTHGRDTPGNGTPVSGGRASTPKPLQHNQNNAAKPDIRPNSLPDRPPHTLPSRPDVPIPGHYTPDRFAQARGHERRDAPHARDPRAPRDPRESRDPREPRDPRELRDARDSRETRPPEVERPERPRDFAERRAVENPRDDIRADLPPRPAQQERERPHRDPRPGRSNDRLNDPSPVTLPAPPVTQEPAMNPERAALFTQEGPDRSFRGPDSDRQNRARRPPPGEPMEGVNPGRAALIGERDEGTPTRPPREDRGERGPRGHSPRRSGRFGHDNIPPEPVQDDRHGRLLPPDPRAPGRAPRDRSPLPADYRPERHTGRDLERPLDKPRDSFGFSQPLPREEAEHRGPPYQDQNYGRLNPVPPINEIPSGPRGRGRGAARGGHGTAPSMPGRPDGRFSVPDPSPGPTPDRPPPTGPSSTGRRRGYEPGPGPSTPSGPPPAPSHGDRHRNFGHGPDLASPAPSSTPQSVGVHPDRLAQIGGPMGGGPSPHPPPGGPLGHGRHSLPAMNTPDRPEPGMGPGPGQGPRQSMGSMAGSPSVDREVPTGPSSSSNERVKSGGGRRQLAGINNMLQQAQATMPEVSRSNSMRRGQQPRQMLGNSDIQVLTGGSPASTPGHERTDPIRHEPAARGPFPNGDEGIGPPRGDPERRTRDRDGRADRSSRGSRRSSRDRERERSPGRERDGKEHREHRDRRSGAGDGSSREERDSRRSNREHTGREPMGPPPTASVREIGGGRDSRHRGGDGNQGTRGGEEWAGRGGRGGHREPGSGGSSRPDERREPRDERSRKRRSEDGNMANDREKRVRR</sequence>
<evidence type="ECO:0000259" key="9">
    <source>
        <dbReference type="Pfam" id="PF16134"/>
    </source>
</evidence>
<feature type="compositionally biased region" description="Polar residues" evidence="6">
    <location>
        <begin position="2207"/>
        <end position="2241"/>
    </location>
</feature>
<feature type="compositionally biased region" description="Polar residues" evidence="6">
    <location>
        <begin position="1145"/>
        <end position="1157"/>
    </location>
</feature>
<keyword evidence="4" id="KW-0539">Nucleus</keyword>
<feature type="region of interest" description="Disordered" evidence="6">
    <location>
        <begin position="1127"/>
        <end position="1185"/>
    </location>
</feature>
<feature type="compositionally biased region" description="Basic and acidic residues" evidence="6">
    <location>
        <begin position="30"/>
        <end position="39"/>
    </location>
</feature>